<dbReference type="GO" id="GO:0005737">
    <property type="term" value="C:cytoplasm"/>
    <property type="evidence" value="ECO:0007669"/>
    <property type="project" value="UniProtKB-SubCell"/>
</dbReference>
<keyword evidence="6 11" id="KW-0460">Magnesium</keyword>
<dbReference type="EC" id="5.3.3.2" evidence="11"/>
<comment type="caution">
    <text evidence="11">Lacks conserved residue(s) required for the propagation of feature annotation.</text>
</comment>
<feature type="binding site" evidence="11">
    <location>
        <position position="188"/>
    </location>
    <ligand>
        <name>FMN</name>
        <dbReference type="ChEBI" id="CHEBI:58210"/>
    </ligand>
</feature>
<proteinExistence type="inferred from homology"/>
<comment type="caution">
    <text evidence="13">The sequence shown here is derived from an EMBL/GenBank/DDBJ whole genome shotgun (WGS) entry which is preliminary data.</text>
</comment>
<evidence type="ECO:0000259" key="12">
    <source>
        <dbReference type="Pfam" id="PF01070"/>
    </source>
</evidence>
<dbReference type="InterPro" id="IPR011179">
    <property type="entry name" value="IPdP_isomerase"/>
</dbReference>
<feature type="binding site" evidence="11">
    <location>
        <position position="213"/>
    </location>
    <ligand>
        <name>FMN</name>
        <dbReference type="ChEBI" id="CHEBI:58210"/>
    </ligand>
</feature>
<feature type="binding site" evidence="11">
    <location>
        <begin position="66"/>
        <end position="68"/>
    </location>
    <ligand>
        <name>FMN</name>
        <dbReference type="ChEBI" id="CHEBI:58210"/>
    </ligand>
</feature>
<dbReference type="Pfam" id="PF01070">
    <property type="entry name" value="FMN_dh"/>
    <property type="match status" value="1"/>
</dbReference>
<comment type="cofactor">
    <cofactor evidence="11">
        <name>NADPH</name>
        <dbReference type="ChEBI" id="CHEBI:57783"/>
    </cofactor>
</comment>
<dbReference type="SUPFAM" id="SSF51395">
    <property type="entry name" value="FMN-linked oxidoreductases"/>
    <property type="match status" value="1"/>
</dbReference>
<comment type="subcellular location">
    <subcellularLocation>
        <location evidence="11">Cytoplasm</location>
    </subcellularLocation>
</comment>
<dbReference type="GO" id="GO:0000287">
    <property type="term" value="F:magnesium ion binding"/>
    <property type="evidence" value="ECO:0007669"/>
    <property type="project" value="UniProtKB-UniRule"/>
</dbReference>
<protein>
    <recommendedName>
        <fullName evidence="11">Isopentenyl-diphosphate delta-isomerase</fullName>
        <shortName evidence="11">IPP isomerase</shortName>
        <ecNumber evidence="11">5.3.3.2</ecNumber>
    </recommendedName>
    <alternativeName>
        <fullName evidence="11">Isopentenyl diphosphate:dimethylallyl diphosphate isomerase</fullName>
    </alternativeName>
    <alternativeName>
        <fullName evidence="11">Isopentenyl pyrophosphate isomerase</fullName>
    </alternativeName>
    <alternativeName>
        <fullName evidence="11">Type 2 isopentenyl diphosphate isomerase</fullName>
        <shortName evidence="11">IDI-2</shortName>
    </alternativeName>
</protein>
<dbReference type="Gene3D" id="3.20.20.70">
    <property type="entry name" value="Aldolase class I"/>
    <property type="match status" value="1"/>
</dbReference>
<feature type="binding site" evidence="11">
    <location>
        <position position="155"/>
    </location>
    <ligand>
        <name>substrate</name>
    </ligand>
</feature>
<keyword evidence="9 11" id="KW-0413">Isomerase</keyword>
<keyword evidence="4 11" id="KW-0288">FMN</keyword>
<dbReference type="PANTHER" id="PTHR43665">
    <property type="entry name" value="ISOPENTENYL-DIPHOSPHATE DELTA-ISOMERASE"/>
    <property type="match status" value="1"/>
</dbReference>
<comment type="function">
    <text evidence="11">Involved in the biosynthesis of isoprenoids. Catalyzes the 1,3-allylic rearrangement of the homoallylic substrate isopentenyl (IPP) to its allylic isomer, dimethylallyl diphosphate (DMAPP).</text>
</comment>
<dbReference type="STRING" id="417373.GCA_001570685_00584"/>
<dbReference type="RefSeq" id="WP_056995688.1">
    <property type="nucleotide sequence ID" value="NZ_AZGC01000039.1"/>
</dbReference>
<comment type="similarity">
    <text evidence="11">Belongs to the IPP isomerase type 2 family.</text>
</comment>
<dbReference type="GO" id="GO:0004452">
    <property type="term" value="F:isopentenyl-diphosphate delta-isomerase activity"/>
    <property type="evidence" value="ECO:0007669"/>
    <property type="project" value="UniProtKB-UniRule"/>
</dbReference>
<dbReference type="GO" id="GO:0010181">
    <property type="term" value="F:FMN binding"/>
    <property type="evidence" value="ECO:0007669"/>
    <property type="project" value="UniProtKB-UniRule"/>
</dbReference>
<feature type="domain" description="FMN-dependent dehydrogenase" evidence="12">
    <location>
        <begin position="142"/>
        <end position="331"/>
    </location>
</feature>
<dbReference type="OrthoDB" id="9795032at2"/>
<dbReference type="GO" id="GO:0008299">
    <property type="term" value="P:isoprenoid biosynthetic process"/>
    <property type="evidence" value="ECO:0007669"/>
    <property type="project" value="UniProtKB-UniRule"/>
</dbReference>
<feature type="binding site" evidence="11">
    <location>
        <position position="218"/>
    </location>
    <ligand>
        <name>FMN</name>
        <dbReference type="ChEBI" id="CHEBI:58210"/>
    </ligand>
</feature>
<feature type="binding site" evidence="11">
    <location>
        <position position="156"/>
    </location>
    <ligand>
        <name>Mg(2+)</name>
        <dbReference type="ChEBI" id="CHEBI:18420"/>
    </ligand>
</feature>
<comment type="subunit">
    <text evidence="10 11">Homooctamer. Dimer of tetramers.</text>
</comment>
<evidence type="ECO:0000256" key="3">
    <source>
        <dbReference type="ARBA" id="ARBA00022630"/>
    </source>
</evidence>
<dbReference type="CDD" id="cd02811">
    <property type="entry name" value="IDI-2_FMN"/>
    <property type="match status" value="1"/>
</dbReference>
<comment type="cofactor">
    <cofactor evidence="1 11">
        <name>FMN</name>
        <dbReference type="ChEBI" id="CHEBI:58210"/>
    </cofactor>
</comment>
<evidence type="ECO:0000256" key="1">
    <source>
        <dbReference type="ARBA" id="ARBA00001917"/>
    </source>
</evidence>
<gene>
    <name evidence="11" type="primary">fni</name>
    <name evidence="13" type="ORF">FC21_GL001493</name>
</gene>
<keyword evidence="2 11" id="KW-0963">Cytoplasm</keyword>
<dbReference type="EMBL" id="AZGC01000039">
    <property type="protein sequence ID" value="KRL94021.1"/>
    <property type="molecule type" value="Genomic_DNA"/>
</dbReference>
<dbReference type="Proteomes" id="UP000051084">
    <property type="component" value="Unassembled WGS sequence"/>
</dbReference>
<keyword evidence="14" id="KW-1185">Reference proteome</keyword>
<name>A0A0R1USU4_9LACO</name>
<dbReference type="PIRSF" id="PIRSF003314">
    <property type="entry name" value="IPP_isomerase"/>
    <property type="match status" value="1"/>
</dbReference>
<comment type="cofactor">
    <cofactor evidence="11">
        <name>Mg(2+)</name>
        <dbReference type="ChEBI" id="CHEBI:18420"/>
    </cofactor>
</comment>
<dbReference type="PANTHER" id="PTHR43665:SF1">
    <property type="entry name" value="ISOPENTENYL-DIPHOSPHATE DELTA-ISOMERASE"/>
    <property type="match status" value="1"/>
</dbReference>
<feature type="binding site" evidence="11">
    <location>
        <begin position="287"/>
        <end position="288"/>
    </location>
    <ligand>
        <name>FMN</name>
        <dbReference type="ChEBI" id="CHEBI:58210"/>
    </ligand>
</feature>
<evidence type="ECO:0000256" key="4">
    <source>
        <dbReference type="ARBA" id="ARBA00022643"/>
    </source>
</evidence>
<organism evidence="13 14">
    <name type="scientific">Limosilactobacillus equigenerosi DSM 18793 = JCM 14505</name>
    <dbReference type="NCBI Taxonomy" id="1423742"/>
    <lineage>
        <taxon>Bacteria</taxon>
        <taxon>Bacillati</taxon>
        <taxon>Bacillota</taxon>
        <taxon>Bacilli</taxon>
        <taxon>Lactobacillales</taxon>
        <taxon>Lactobacillaceae</taxon>
        <taxon>Limosilactobacillus</taxon>
    </lineage>
</organism>
<evidence type="ECO:0000313" key="14">
    <source>
        <dbReference type="Proteomes" id="UP000051084"/>
    </source>
</evidence>
<dbReference type="AlphaFoldDB" id="A0A0R1USU4"/>
<dbReference type="PATRIC" id="fig|1423742.4.peg.1547"/>
<evidence type="ECO:0000256" key="10">
    <source>
        <dbReference type="ARBA" id="ARBA00025810"/>
    </source>
</evidence>
<comment type="catalytic activity">
    <reaction evidence="11">
        <text>isopentenyl diphosphate = dimethylallyl diphosphate</text>
        <dbReference type="Rhea" id="RHEA:23284"/>
        <dbReference type="ChEBI" id="CHEBI:57623"/>
        <dbReference type="ChEBI" id="CHEBI:128769"/>
        <dbReference type="EC" id="5.3.3.2"/>
    </reaction>
</comment>
<keyword evidence="3 11" id="KW-0285">Flavoprotein</keyword>
<evidence type="ECO:0000256" key="2">
    <source>
        <dbReference type="ARBA" id="ARBA00022490"/>
    </source>
</evidence>
<keyword evidence="5 11" id="KW-0479">Metal-binding</keyword>
<sequence>MESLHAQRKNEHLIIAEKTYQQTHQHHPFDEIQLIPRALPEIWYPEVNPAPDQLDFNFTWPFYIEAMTGGSQRSMGINNRLATVAHETGLAMATGSMSIIFNDEGAKPSFEIIREANPDGFIMANLGATATPLQAKQAVDLIQANALEIHVNVAQELAMRPTEGDRDFRWLDNLAAIKEAVNVPVIVKEVGFGMQVADLDLLHSIGINYVNISGRGGTNFATIEAERNRDRNYSNAFLNWGLTTPQALIEAKLRQAKSQHIIASGGVNSAADVVKAGSLGADAVGVAGHFLHTLFEHDQQTLQVEITQWQQELLDLMTLLGVKKFSDLQHAAAIYHGELKDYWEQRQ</sequence>
<dbReference type="GO" id="GO:0070402">
    <property type="term" value="F:NADPH binding"/>
    <property type="evidence" value="ECO:0007669"/>
    <property type="project" value="UniProtKB-UniRule"/>
</dbReference>
<dbReference type="GO" id="GO:0016491">
    <property type="term" value="F:oxidoreductase activity"/>
    <property type="evidence" value="ECO:0007669"/>
    <property type="project" value="InterPro"/>
</dbReference>
<dbReference type="InterPro" id="IPR013785">
    <property type="entry name" value="Aldolase_TIM"/>
</dbReference>
<keyword evidence="7 11" id="KW-0521">NADP</keyword>
<evidence type="ECO:0000256" key="8">
    <source>
        <dbReference type="ARBA" id="ARBA00023229"/>
    </source>
</evidence>
<accession>A0A0R1USU4</accession>
<dbReference type="InterPro" id="IPR000262">
    <property type="entry name" value="FMN-dep_DH"/>
</dbReference>
<feature type="binding site" evidence="11">
    <location>
        <position position="96"/>
    </location>
    <ligand>
        <name>FMN</name>
        <dbReference type="ChEBI" id="CHEBI:58210"/>
    </ligand>
</feature>
<feature type="binding site" evidence="11">
    <location>
        <begin position="8"/>
        <end position="9"/>
    </location>
    <ligand>
        <name>substrate</name>
    </ligand>
</feature>
<dbReference type="NCBIfam" id="TIGR02151">
    <property type="entry name" value="IPP_isom_2"/>
    <property type="match status" value="1"/>
</dbReference>
<feature type="binding site" evidence="11">
    <location>
        <position position="125"/>
    </location>
    <ligand>
        <name>FMN</name>
        <dbReference type="ChEBI" id="CHEBI:58210"/>
    </ligand>
</feature>
<keyword evidence="8 11" id="KW-0414">Isoprene biosynthesis</keyword>
<reference evidence="13 14" key="1">
    <citation type="journal article" date="2015" name="Genome Announc.">
        <title>Expanding the biotechnology potential of lactobacilli through comparative genomics of 213 strains and associated genera.</title>
        <authorList>
            <person name="Sun Z."/>
            <person name="Harris H.M."/>
            <person name="McCann A."/>
            <person name="Guo C."/>
            <person name="Argimon S."/>
            <person name="Zhang W."/>
            <person name="Yang X."/>
            <person name="Jeffery I.B."/>
            <person name="Cooney J.C."/>
            <person name="Kagawa T.F."/>
            <person name="Liu W."/>
            <person name="Song Y."/>
            <person name="Salvetti E."/>
            <person name="Wrobel A."/>
            <person name="Rasinkangas P."/>
            <person name="Parkhill J."/>
            <person name="Rea M.C."/>
            <person name="O'Sullivan O."/>
            <person name="Ritari J."/>
            <person name="Douillard F.P."/>
            <person name="Paul Ross R."/>
            <person name="Yang R."/>
            <person name="Briner A.E."/>
            <person name="Felis G.E."/>
            <person name="de Vos W.M."/>
            <person name="Barrangou R."/>
            <person name="Klaenhammer T.R."/>
            <person name="Caufield P.W."/>
            <person name="Cui Y."/>
            <person name="Zhang H."/>
            <person name="O'Toole P.W."/>
        </authorList>
    </citation>
    <scope>NUCLEOTIDE SEQUENCE [LARGE SCALE GENOMIC DNA]</scope>
    <source>
        <strain evidence="13 14">DSM 18793</strain>
    </source>
</reference>
<evidence type="ECO:0000256" key="5">
    <source>
        <dbReference type="ARBA" id="ARBA00022723"/>
    </source>
</evidence>
<dbReference type="HAMAP" id="MF_00354">
    <property type="entry name" value="Idi_2"/>
    <property type="match status" value="1"/>
</dbReference>
<evidence type="ECO:0000256" key="9">
    <source>
        <dbReference type="ARBA" id="ARBA00023235"/>
    </source>
</evidence>
<evidence type="ECO:0000256" key="7">
    <source>
        <dbReference type="ARBA" id="ARBA00022857"/>
    </source>
</evidence>
<evidence type="ECO:0000256" key="6">
    <source>
        <dbReference type="ARBA" id="ARBA00022842"/>
    </source>
</evidence>
<evidence type="ECO:0000313" key="13">
    <source>
        <dbReference type="EMBL" id="KRL94021.1"/>
    </source>
</evidence>
<evidence type="ECO:0000256" key="11">
    <source>
        <dbReference type="HAMAP-Rule" id="MF_00354"/>
    </source>
</evidence>